<feature type="non-terminal residue" evidence="2">
    <location>
        <position position="87"/>
    </location>
</feature>
<reference evidence="2" key="1">
    <citation type="journal article" date="2013" name="BMC Genomics">
        <title>Unscrambling butterfly oogenesis.</title>
        <authorList>
            <person name="Carter J.M."/>
            <person name="Baker S.C."/>
            <person name="Pink R."/>
            <person name="Carter D.R."/>
            <person name="Collins A."/>
            <person name="Tomlin J."/>
            <person name="Gibbs M."/>
            <person name="Breuker C.J."/>
        </authorList>
    </citation>
    <scope>NUCLEOTIDE SEQUENCE</scope>
    <source>
        <tissue evidence="2">Ovary</tissue>
    </source>
</reference>
<reference evidence="2" key="2">
    <citation type="submission" date="2013-05" db="EMBL/GenBank/DDBJ databases">
        <authorList>
            <person name="Carter J.-M."/>
            <person name="Baker S.C."/>
            <person name="Pink R."/>
            <person name="Carter D.R.F."/>
            <person name="Collins A."/>
            <person name="Tomlin J."/>
            <person name="Gibbs M."/>
            <person name="Breuker C.J."/>
        </authorList>
    </citation>
    <scope>NUCLEOTIDE SEQUENCE</scope>
    <source>
        <tissue evidence="2">Ovary</tissue>
    </source>
</reference>
<evidence type="ECO:0000256" key="1">
    <source>
        <dbReference type="SAM" id="Phobius"/>
    </source>
</evidence>
<accession>S4PV37</accession>
<organism evidence="2">
    <name type="scientific">Pararge aegeria</name>
    <name type="common">speckled wood butterfly</name>
    <dbReference type="NCBI Taxonomy" id="116150"/>
    <lineage>
        <taxon>Eukaryota</taxon>
        <taxon>Metazoa</taxon>
        <taxon>Ecdysozoa</taxon>
        <taxon>Arthropoda</taxon>
        <taxon>Hexapoda</taxon>
        <taxon>Insecta</taxon>
        <taxon>Pterygota</taxon>
        <taxon>Neoptera</taxon>
        <taxon>Endopterygota</taxon>
        <taxon>Lepidoptera</taxon>
        <taxon>Glossata</taxon>
        <taxon>Ditrysia</taxon>
        <taxon>Papilionoidea</taxon>
        <taxon>Nymphalidae</taxon>
        <taxon>Satyrinae</taxon>
        <taxon>Satyrini</taxon>
        <taxon>Parargina</taxon>
        <taxon>Pararge</taxon>
    </lineage>
</organism>
<keyword evidence="1" id="KW-1133">Transmembrane helix</keyword>
<dbReference type="EMBL" id="GAIX01009218">
    <property type="protein sequence ID" value="JAA83342.1"/>
    <property type="molecule type" value="Transcribed_RNA"/>
</dbReference>
<name>S4PV37_9NEOP</name>
<proteinExistence type="predicted"/>
<protein>
    <submittedName>
        <fullName evidence="2">Uncharacterized protein</fullName>
    </submittedName>
</protein>
<evidence type="ECO:0000313" key="2">
    <source>
        <dbReference type="EMBL" id="JAA83342.1"/>
    </source>
</evidence>
<keyword evidence="1" id="KW-0812">Transmembrane</keyword>
<feature type="transmembrane region" description="Helical" evidence="1">
    <location>
        <begin position="56"/>
        <end position="77"/>
    </location>
</feature>
<keyword evidence="1" id="KW-0472">Membrane</keyword>
<dbReference type="AlphaFoldDB" id="S4PV37"/>
<feature type="transmembrane region" description="Helical" evidence="1">
    <location>
        <begin position="28"/>
        <end position="44"/>
    </location>
</feature>
<sequence length="87" mass="10001">MPLTPVTMLLMALCRLLRLLTCWRLLRLLGLLPLVVDVYHWLALDCRLTSLFLPRFFGGNVPLVLFLAQLLNAEFILELTNFDLFGV</sequence>